<evidence type="ECO:0000313" key="1">
    <source>
        <dbReference type="EMBL" id="RKH37648.1"/>
    </source>
</evidence>
<proteinExistence type="predicted"/>
<keyword evidence="2" id="KW-1185">Reference proteome</keyword>
<dbReference type="RefSeq" id="WP_120628487.1">
    <property type="nucleotide sequence ID" value="NZ_RAWG01000229.1"/>
</dbReference>
<comment type="caution">
    <text evidence="1">The sequence shown here is derived from an EMBL/GenBank/DDBJ whole genome shotgun (WGS) entry which is preliminary data.</text>
</comment>
<dbReference type="OrthoDB" id="263950at2"/>
<organism evidence="1 2">
    <name type="scientific">Corallococcus sicarius</name>
    <dbReference type="NCBI Taxonomy" id="2316726"/>
    <lineage>
        <taxon>Bacteria</taxon>
        <taxon>Pseudomonadati</taxon>
        <taxon>Myxococcota</taxon>
        <taxon>Myxococcia</taxon>
        <taxon>Myxococcales</taxon>
        <taxon>Cystobacterineae</taxon>
        <taxon>Myxococcaceae</taxon>
        <taxon>Corallococcus</taxon>
    </lineage>
</organism>
<name>A0A3A8MZJ5_9BACT</name>
<reference evidence="2" key="1">
    <citation type="submission" date="2018-09" db="EMBL/GenBank/DDBJ databases">
        <authorList>
            <person name="Livingstone P.G."/>
            <person name="Whitworth D.E."/>
        </authorList>
    </citation>
    <scope>NUCLEOTIDE SEQUENCE [LARGE SCALE GENOMIC DNA]</scope>
    <source>
        <strain evidence="2">CA040B</strain>
    </source>
</reference>
<dbReference type="EMBL" id="RAWG01000229">
    <property type="protein sequence ID" value="RKH37648.1"/>
    <property type="molecule type" value="Genomic_DNA"/>
</dbReference>
<gene>
    <name evidence="1" type="ORF">D7X12_28910</name>
</gene>
<dbReference type="AlphaFoldDB" id="A0A3A8MZJ5"/>
<dbReference type="Proteomes" id="UP000273405">
    <property type="component" value="Unassembled WGS sequence"/>
</dbReference>
<protein>
    <submittedName>
        <fullName evidence="1">Uncharacterized protein</fullName>
    </submittedName>
</protein>
<accession>A0A3A8MZJ5</accession>
<sequence length="395" mass="44253">MAGRGAPDDNDLAGDGDYLASFGESLTQTLDLERWANGLNLEDIMRVFREQIGGAMRKEDVLRATVRKELLPLLKSRPKAPAGAGVYQATEEELKAVHEGVLFRGNVEAVNGRAVSHDTLALGITQLGIAAVGYGGSSGTFSQRLFRKEVTFQMDDPFKEAREYVQRREVRSRQAPRNKDSLSRLATRGIRTYAERAVLVERLQAEWRMGLGNPLAYELVTGSGYRGLLDASLELLERLVTQTQKFVFVTDKLEHRGFLTLGHSLDTGEYAILETLEAYGNEVLDGWRYDQEGLYKAEAFFKKFCPQVVMGLFRASNNSPPRLFYAHREHVHLAVRIAMADSILRPEQGYPMLLDVAAMTCHSVFGEDGFQGLVQDAYAQVDPSLQYLNVRKLRR</sequence>
<evidence type="ECO:0000313" key="2">
    <source>
        <dbReference type="Proteomes" id="UP000273405"/>
    </source>
</evidence>